<gene>
    <name evidence="2" type="ORF">Q4521_16085</name>
</gene>
<protein>
    <submittedName>
        <fullName evidence="2">DNA polymerase Y family protein</fullName>
    </submittedName>
</protein>
<accession>A0AAW7X8U9</accession>
<dbReference type="Proteomes" id="UP001169760">
    <property type="component" value="Unassembled WGS sequence"/>
</dbReference>
<comment type="caution">
    <text evidence="2">The sequence shown here is derived from an EMBL/GenBank/DDBJ whole genome shotgun (WGS) entry which is preliminary data.</text>
</comment>
<dbReference type="AlphaFoldDB" id="A0AAW7X8U9"/>
<reference evidence="2" key="1">
    <citation type="submission" date="2023-07" db="EMBL/GenBank/DDBJ databases">
        <title>Genome content predicts the carbon catabolic preferences of heterotrophic bacteria.</title>
        <authorList>
            <person name="Gralka M."/>
        </authorList>
    </citation>
    <scope>NUCLEOTIDE SEQUENCE</scope>
    <source>
        <strain evidence="2">I3M17_2</strain>
    </source>
</reference>
<dbReference type="PANTHER" id="PTHR35369">
    <property type="entry name" value="BLR3025 PROTEIN-RELATED"/>
    <property type="match status" value="1"/>
</dbReference>
<sequence length="541" mass="62929">MSSNTTKYNKPRKKPQLWLALQLHQLPLNCCRQNEQPIHSHSNQAIVVVEKFRVTHLTQGAAKLGITTNMPIATAQALGNITQLESTPQKQQQAINILQDICYRFTPYIETQHNNRHTGLLLEISRCLLLFDGVDSLYTQLTQALNRTPFEYKLAFGHTKHAAWLQTFAQSQQVDYSQKILDTLNTLYNSKRSTVNTAERCRAFFIEQLNRNAIHLLHNHPKAIESLDKTGFQTLKDIYNHIETNGLASLSKRLGTDFTEYLAELYDIDQGTKQTSLFQPPARTYQPQETFCQHIQFDYPIANSEQLRQPMQTLLQQLDDFLRNRQQQIQRFYWHLFDIYQNKDTLVVNGNGLSGQHHTWQQLLELSIIQLENKSLAFEVDILELECQHLQQSQHTSQALAFDGKHNNQGSNAFELTLARLQSRLGEHAIYKVSAHDSHIPEHTNVKIPPTANANTQLTPAQHNAWRPSWLLHEPIAIRMHKNTLYWYGQLQLLQGPERIEGHWWDTPTARDYFVAQREDFVRLWVFYDLFLKEWFVQGVF</sequence>
<keyword evidence="1" id="KW-0227">DNA damage</keyword>
<dbReference type="InterPro" id="IPR050356">
    <property type="entry name" value="SulA_CellDiv_inhibitor"/>
</dbReference>
<dbReference type="GO" id="GO:0006281">
    <property type="term" value="P:DNA repair"/>
    <property type="evidence" value="ECO:0007669"/>
    <property type="project" value="TreeGrafter"/>
</dbReference>
<dbReference type="EMBL" id="JAUOPB010000012">
    <property type="protein sequence ID" value="MDO6424004.1"/>
    <property type="molecule type" value="Genomic_DNA"/>
</dbReference>
<name>A0AAW7X8U9_9GAMM</name>
<dbReference type="SUPFAM" id="SSF56672">
    <property type="entry name" value="DNA/RNA polymerases"/>
    <property type="match status" value="1"/>
</dbReference>
<evidence type="ECO:0000256" key="1">
    <source>
        <dbReference type="ARBA" id="ARBA00022763"/>
    </source>
</evidence>
<dbReference type="InterPro" id="IPR043502">
    <property type="entry name" value="DNA/RNA_pol_sf"/>
</dbReference>
<dbReference type="RefSeq" id="WP_303493507.1">
    <property type="nucleotide sequence ID" value="NZ_JAUOPB010000012.1"/>
</dbReference>
<evidence type="ECO:0000313" key="3">
    <source>
        <dbReference type="Proteomes" id="UP001169760"/>
    </source>
</evidence>
<dbReference type="PANTHER" id="PTHR35369:SF2">
    <property type="entry name" value="BLR3025 PROTEIN"/>
    <property type="match status" value="1"/>
</dbReference>
<organism evidence="2 3">
    <name type="scientific">Saccharophagus degradans</name>
    <dbReference type="NCBI Taxonomy" id="86304"/>
    <lineage>
        <taxon>Bacteria</taxon>
        <taxon>Pseudomonadati</taxon>
        <taxon>Pseudomonadota</taxon>
        <taxon>Gammaproteobacteria</taxon>
        <taxon>Cellvibrionales</taxon>
        <taxon>Cellvibrionaceae</taxon>
        <taxon>Saccharophagus</taxon>
    </lineage>
</organism>
<evidence type="ECO:0000313" key="2">
    <source>
        <dbReference type="EMBL" id="MDO6424004.1"/>
    </source>
</evidence>
<dbReference type="CDD" id="cd03468">
    <property type="entry name" value="PolY_like"/>
    <property type="match status" value="1"/>
</dbReference>
<proteinExistence type="predicted"/>